<protein>
    <submittedName>
        <fullName evidence="2">Uncharacterized protein</fullName>
    </submittedName>
</protein>
<accession>U4KUH0</accession>
<evidence type="ECO:0000256" key="1">
    <source>
        <dbReference type="SAM" id="MobiDB-lite"/>
    </source>
</evidence>
<proteinExistence type="predicted"/>
<organism evidence="2 3">
    <name type="scientific">Pyronema omphalodes (strain CBS 100304)</name>
    <name type="common">Pyronema confluens</name>
    <dbReference type="NCBI Taxonomy" id="1076935"/>
    <lineage>
        <taxon>Eukaryota</taxon>
        <taxon>Fungi</taxon>
        <taxon>Dikarya</taxon>
        <taxon>Ascomycota</taxon>
        <taxon>Pezizomycotina</taxon>
        <taxon>Pezizomycetes</taxon>
        <taxon>Pezizales</taxon>
        <taxon>Pyronemataceae</taxon>
        <taxon>Pyronema</taxon>
    </lineage>
</organism>
<gene>
    <name evidence="2" type="ORF">PCON_01984</name>
</gene>
<evidence type="ECO:0000313" key="2">
    <source>
        <dbReference type="EMBL" id="CCX04381.1"/>
    </source>
</evidence>
<keyword evidence="3" id="KW-1185">Reference proteome</keyword>
<reference evidence="2 3" key="1">
    <citation type="journal article" date="2013" name="PLoS Genet.">
        <title>The genome and development-dependent transcriptomes of Pyronema confluens: a window into fungal evolution.</title>
        <authorList>
            <person name="Traeger S."/>
            <person name="Altegoer F."/>
            <person name="Freitag M."/>
            <person name="Gabaldon T."/>
            <person name="Kempken F."/>
            <person name="Kumar A."/>
            <person name="Marcet-Houben M."/>
            <person name="Poggeler S."/>
            <person name="Stajich J.E."/>
            <person name="Nowrousian M."/>
        </authorList>
    </citation>
    <scope>NUCLEOTIDE SEQUENCE [LARGE SCALE GENOMIC DNA]</scope>
    <source>
        <strain evidence="3">CBS 100304</strain>
        <tissue evidence="2">Vegetative mycelium</tissue>
    </source>
</reference>
<evidence type="ECO:0000313" key="3">
    <source>
        <dbReference type="Proteomes" id="UP000018144"/>
    </source>
</evidence>
<dbReference type="EMBL" id="HF935201">
    <property type="protein sequence ID" value="CCX04381.1"/>
    <property type="molecule type" value="Genomic_DNA"/>
</dbReference>
<dbReference type="Proteomes" id="UP000018144">
    <property type="component" value="Unassembled WGS sequence"/>
</dbReference>
<sequence>MATNSASANPIAYKVGRVTSPISEHPLPESTKDTIRKAAEREINAPHRTTDGGAANAENNEVVPKSVGAGDKVSERTK</sequence>
<dbReference type="AlphaFoldDB" id="U4KUH0"/>
<name>U4KUH0_PYROM</name>
<feature type="compositionally biased region" description="Basic and acidic residues" evidence="1">
    <location>
        <begin position="41"/>
        <end position="50"/>
    </location>
</feature>
<feature type="region of interest" description="Disordered" evidence="1">
    <location>
        <begin position="41"/>
        <end position="78"/>
    </location>
</feature>